<feature type="compositionally biased region" description="Polar residues" evidence="1">
    <location>
        <begin position="11"/>
        <end position="26"/>
    </location>
</feature>
<organism evidence="2 3">
    <name type="scientific">Planosporangium mesophilum</name>
    <dbReference type="NCBI Taxonomy" id="689768"/>
    <lineage>
        <taxon>Bacteria</taxon>
        <taxon>Bacillati</taxon>
        <taxon>Actinomycetota</taxon>
        <taxon>Actinomycetes</taxon>
        <taxon>Micromonosporales</taxon>
        <taxon>Micromonosporaceae</taxon>
        <taxon>Planosporangium</taxon>
    </lineage>
</organism>
<feature type="region of interest" description="Disordered" evidence="1">
    <location>
        <begin position="1"/>
        <end position="26"/>
    </location>
</feature>
<protein>
    <submittedName>
        <fullName evidence="2">Uncharacterized protein</fullName>
    </submittedName>
</protein>
<feature type="region of interest" description="Disordered" evidence="1">
    <location>
        <begin position="40"/>
        <end position="95"/>
    </location>
</feature>
<evidence type="ECO:0000256" key="1">
    <source>
        <dbReference type="SAM" id="MobiDB-lite"/>
    </source>
</evidence>
<comment type="caution">
    <text evidence="2">The sequence shown here is derived from an EMBL/GenBank/DDBJ whole genome shotgun (WGS) entry which is preliminary data.</text>
</comment>
<evidence type="ECO:0000313" key="3">
    <source>
        <dbReference type="Proteomes" id="UP000599074"/>
    </source>
</evidence>
<reference evidence="2" key="1">
    <citation type="submission" date="2021-01" db="EMBL/GenBank/DDBJ databases">
        <title>Whole genome shotgun sequence of Planosporangium mesophilum NBRC 109066.</title>
        <authorList>
            <person name="Komaki H."/>
            <person name="Tamura T."/>
        </authorList>
    </citation>
    <scope>NUCLEOTIDE SEQUENCE</scope>
    <source>
        <strain evidence="2">NBRC 109066</strain>
    </source>
</reference>
<feature type="compositionally biased region" description="Basic residues" evidence="1">
    <location>
        <begin position="1"/>
        <end position="10"/>
    </location>
</feature>
<gene>
    <name evidence="2" type="ORF">Pme01_52050</name>
</gene>
<dbReference type="EMBL" id="BOON01000054">
    <property type="protein sequence ID" value="GII25608.1"/>
    <property type="molecule type" value="Genomic_DNA"/>
</dbReference>
<accession>A0A8J3X6E2</accession>
<sequence length="95" mass="10418">MRLRLARKTSRIATPTKYATRQRTGTRWTDHDAFLARAETGPSLARTEADTDPARTEGTRRLWRAPAGSGHLHPGGCPFSRRVRPAGPAQSAKPA</sequence>
<proteinExistence type="predicted"/>
<evidence type="ECO:0000313" key="2">
    <source>
        <dbReference type="EMBL" id="GII25608.1"/>
    </source>
</evidence>
<keyword evidence="3" id="KW-1185">Reference proteome</keyword>
<name>A0A8J3X6E2_9ACTN</name>
<dbReference type="AlphaFoldDB" id="A0A8J3X6E2"/>
<feature type="compositionally biased region" description="Basic and acidic residues" evidence="1">
    <location>
        <begin position="47"/>
        <end position="60"/>
    </location>
</feature>
<dbReference type="Proteomes" id="UP000599074">
    <property type="component" value="Unassembled WGS sequence"/>
</dbReference>